<dbReference type="OrthoDB" id="823504at2759"/>
<dbReference type="InterPro" id="IPR037120">
    <property type="entry name" value="Haem_peroxidase_sf_animal"/>
</dbReference>
<dbReference type="GO" id="GO:0004601">
    <property type="term" value="F:peroxidase activity"/>
    <property type="evidence" value="ECO:0007669"/>
    <property type="project" value="InterPro"/>
</dbReference>
<feature type="non-terminal residue" evidence="1">
    <location>
        <position position="1"/>
    </location>
</feature>
<evidence type="ECO:0000313" key="1">
    <source>
        <dbReference type="EMBL" id="KAF9618538.1"/>
    </source>
</evidence>
<evidence type="ECO:0000313" key="2">
    <source>
        <dbReference type="Proteomes" id="UP000631114"/>
    </source>
</evidence>
<dbReference type="Proteomes" id="UP000631114">
    <property type="component" value="Unassembled WGS sequence"/>
</dbReference>
<dbReference type="EMBL" id="JADFTS010000002">
    <property type="protein sequence ID" value="KAF9618538.1"/>
    <property type="molecule type" value="Genomic_DNA"/>
</dbReference>
<organism evidence="1 2">
    <name type="scientific">Coptis chinensis</name>
    <dbReference type="NCBI Taxonomy" id="261450"/>
    <lineage>
        <taxon>Eukaryota</taxon>
        <taxon>Viridiplantae</taxon>
        <taxon>Streptophyta</taxon>
        <taxon>Embryophyta</taxon>
        <taxon>Tracheophyta</taxon>
        <taxon>Spermatophyta</taxon>
        <taxon>Magnoliopsida</taxon>
        <taxon>Ranunculales</taxon>
        <taxon>Ranunculaceae</taxon>
        <taxon>Coptidoideae</taxon>
        <taxon>Coptis</taxon>
    </lineage>
</organism>
<protein>
    <submittedName>
        <fullName evidence="1">Uncharacterized protein</fullName>
    </submittedName>
</protein>
<dbReference type="PANTHER" id="PTHR11903:SF11">
    <property type="entry name" value="ALPHA-DIOXYGENASE 1"/>
    <property type="match status" value="1"/>
</dbReference>
<accession>A0A835IMY5</accession>
<dbReference type="SUPFAM" id="SSF48113">
    <property type="entry name" value="Heme-dependent peroxidases"/>
    <property type="match status" value="1"/>
</dbReference>
<dbReference type="PANTHER" id="PTHR11903">
    <property type="entry name" value="PROSTAGLANDIN G/H SYNTHASE"/>
    <property type="match status" value="1"/>
</dbReference>
<keyword evidence="2" id="KW-1185">Reference proteome</keyword>
<proteinExistence type="predicted"/>
<dbReference type="GO" id="GO:0020037">
    <property type="term" value="F:heme binding"/>
    <property type="evidence" value="ECO:0007669"/>
    <property type="project" value="InterPro"/>
</dbReference>
<sequence length="216" mass="23953">MIGASLYREFKDESSHGDSNTIFNGSREQWDSIPATYVSNATTFFFRYGLFGKKFKDTFGHVGGAMLGGLLGLNKPETHGVPYSLTEEFVNVYRMHSLLPDNLLLIDTAAAPGPNKTPPLIEEVHMVDVVGLRGEKTLFNIGFTKQMVSMGHQASGALKLFNYPMFLKDLIAQNTDGKDRPDHVDLTALEDLTDDVEAINALRDVYGDDVEEFDLL</sequence>
<reference evidence="1 2" key="1">
    <citation type="submission" date="2020-10" db="EMBL/GenBank/DDBJ databases">
        <title>The Coptis chinensis genome and diversification of protoberbering-type alkaloids.</title>
        <authorList>
            <person name="Wang B."/>
            <person name="Shu S."/>
            <person name="Song C."/>
            <person name="Liu Y."/>
        </authorList>
    </citation>
    <scope>NUCLEOTIDE SEQUENCE [LARGE SCALE GENOMIC DNA]</scope>
    <source>
        <strain evidence="1">HL-2020</strain>
        <tissue evidence="1">Leaf</tissue>
    </source>
</reference>
<dbReference type="GO" id="GO:0006979">
    <property type="term" value="P:response to oxidative stress"/>
    <property type="evidence" value="ECO:0007669"/>
    <property type="project" value="InterPro"/>
</dbReference>
<gene>
    <name evidence="1" type="ORF">IFM89_002233</name>
</gene>
<dbReference type="GO" id="GO:0016702">
    <property type="term" value="F:oxidoreductase activity, acting on single donors with incorporation of molecular oxygen, incorporation of two atoms of oxygen"/>
    <property type="evidence" value="ECO:0007669"/>
    <property type="project" value="TreeGrafter"/>
</dbReference>
<dbReference type="InterPro" id="IPR050783">
    <property type="entry name" value="Oxylipin_biosynth_metab"/>
</dbReference>
<comment type="caution">
    <text evidence="1">The sequence shown here is derived from an EMBL/GenBank/DDBJ whole genome shotgun (WGS) entry which is preliminary data.</text>
</comment>
<dbReference type="AlphaFoldDB" id="A0A835IMY5"/>
<name>A0A835IMY5_9MAGN</name>
<dbReference type="Gene3D" id="1.10.640.10">
    <property type="entry name" value="Haem peroxidase domain superfamily, animal type"/>
    <property type="match status" value="1"/>
</dbReference>
<dbReference type="InterPro" id="IPR010255">
    <property type="entry name" value="Haem_peroxidase_sf"/>
</dbReference>